<dbReference type="AlphaFoldDB" id="A0A6I6MK45"/>
<accession>A0A6I6MK45</accession>
<organism evidence="1 2">
    <name type="scientific">Terricaulis silvestris</name>
    <dbReference type="NCBI Taxonomy" id="2686094"/>
    <lineage>
        <taxon>Bacteria</taxon>
        <taxon>Pseudomonadati</taxon>
        <taxon>Pseudomonadota</taxon>
        <taxon>Alphaproteobacteria</taxon>
        <taxon>Caulobacterales</taxon>
        <taxon>Caulobacteraceae</taxon>
        <taxon>Terricaulis</taxon>
    </lineage>
</organism>
<reference evidence="2" key="1">
    <citation type="submission" date="2019-12" db="EMBL/GenBank/DDBJ databases">
        <title>Complete genome of Terracaulis silvestris 0127_4.</title>
        <authorList>
            <person name="Vieira S."/>
            <person name="Riedel T."/>
            <person name="Sproer C."/>
            <person name="Pascual J."/>
            <person name="Boedeker C."/>
            <person name="Overmann J."/>
        </authorList>
    </citation>
    <scope>NUCLEOTIDE SEQUENCE [LARGE SCALE GENOMIC DNA]</scope>
    <source>
        <strain evidence="2">0127_4</strain>
    </source>
</reference>
<protein>
    <submittedName>
        <fullName evidence="1">Uncharacterized protein</fullName>
    </submittedName>
</protein>
<dbReference type="EMBL" id="CP047045">
    <property type="protein sequence ID" value="QGZ95049.1"/>
    <property type="molecule type" value="Genomic_DNA"/>
</dbReference>
<proteinExistence type="predicted"/>
<dbReference type="Proteomes" id="UP000431269">
    <property type="component" value="Chromosome"/>
</dbReference>
<evidence type="ECO:0000313" key="1">
    <source>
        <dbReference type="EMBL" id="QGZ95049.1"/>
    </source>
</evidence>
<dbReference type="RefSeq" id="WP_158765938.1">
    <property type="nucleotide sequence ID" value="NZ_CP047045.1"/>
</dbReference>
<evidence type="ECO:0000313" key="2">
    <source>
        <dbReference type="Proteomes" id="UP000431269"/>
    </source>
</evidence>
<keyword evidence="2" id="KW-1185">Reference proteome</keyword>
<sequence length="302" mass="33054">MGHHITGVIAKAEICRALSLKWGGRAICALEQGFGFLPLDYQNLRSVKDADVTGAFEKFVYLTPNLVIAFSEASRECEFAYIETEYHGGAGAQGAVLFRNGAVSWGPVQGDIGPINNVLKLVGVSKGEKHDEFEAVGLVDFRSNEAARTAALSPQDQRKILVELYAEIARLGALIDAPKDWLPGPKSGPASSHSWLQIEFQEENDGDDEDGYLLSVQSDSDGPWVCTAECSVQFSDSLLHVLFEGITHNMAMAARRPAKGDDPRRSLFRIQEELLAQLKPEWAARTAQSHAQILRTLPFKDG</sequence>
<name>A0A6I6MK45_9CAUL</name>
<gene>
    <name evidence="1" type="ORF">DSM104635_01889</name>
</gene>
<dbReference type="KEGG" id="tsv:DSM104635_01889"/>